<feature type="chain" id="PRO_5016336641" description="Secreted protein" evidence="1">
    <location>
        <begin position="26"/>
        <end position="71"/>
    </location>
</feature>
<dbReference type="Proteomes" id="UP000246991">
    <property type="component" value="Unassembled WGS sequence"/>
</dbReference>
<sequence length="71" mass="8104">MTPLPFLNPPAAIFWPLTTLSLMEGLSLLLPHYNVQPQYCPRHARRHCWEATALLEVPPHICEPKRHAHGS</sequence>
<organism evidence="2 3">
    <name type="scientific">Tuber magnatum</name>
    <name type="common">white Piedmont truffle</name>
    <dbReference type="NCBI Taxonomy" id="42249"/>
    <lineage>
        <taxon>Eukaryota</taxon>
        <taxon>Fungi</taxon>
        <taxon>Dikarya</taxon>
        <taxon>Ascomycota</taxon>
        <taxon>Pezizomycotina</taxon>
        <taxon>Pezizomycetes</taxon>
        <taxon>Pezizales</taxon>
        <taxon>Tuberaceae</taxon>
        <taxon>Tuber</taxon>
    </lineage>
</organism>
<accession>A0A317T515</accession>
<gene>
    <name evidence="2" type="ORF">C7212DRAFT_307200</name>
</gene>
<comment type="caution">
    <text evidence="2">The sequence shown here is derived from an EMBL/GenBank/DDBJ whole genome shotgun (WGS) entry which is preliminary data.</text>
</comment>
<reference evidence="2 3" key="1">
    <citation type="submission" date="2018-03" db="EMBL/GenBank/DDBJ databases">
        <title>Genomes of Pezizomycetes fungi and the evolution of truffles.</title>
        <authorList>
            <person name="Murat C."/>
            <person name="Payen T."/>
            <person name="Noel B."/>
            <person name="Kuo A."/>
            <person name="Martin F.M."/>
        </authorList>
    </citation>
    <scope>NUCLEOTIDE SEQUENCE [LARGE SCALE GENOMIC DNA]</scope>
    <source>
        <strain evidence="2">091103-1</strain>
    </source>
</reference>
<evidence type="ECO:0000313" key="3">
    <source>
        <dbReference type="Proteomes" id="UP000246991"/>
    </source>
</evidence>
<protein>
    <recommendedName>
        <fullName evidence="4">Secreted protein</fullName>
    </recommendedName>
</protein>
<evidence type="ECO:0000256" key="1">
    <source>
        <dbReference type="SAM" id="SignalP"/>
    </source>
</evidence>
<name>A0A317T515_9PEZI</name>
<feature type="signal peptide" evidence="1">
    <location>
        <begin position="1"/>
        <end position="25"/>
    </location>
</feature>
<keyword evidence="3" id="KW-1185">Reference proteome</keyword>
<proteinExistence type="predicted"/>
<dbReference type="AlphaFoldDB" id="A0A317T515"/>
<keyword evidence="1" id="KW-0732">Signal</keyword>
<dbReference type="EMBL" id="PYWC01000001">
    <property type="protein sequence ID" value="PWW80867.1"/>
    <property type="molecule type" value="Genomic_DNA"/>
</dbReference>
<evidence type="ECO:0000313" key="2">
    <source>
        <dbReference type="EMBL" id="PWW80867.1"/>
    </source>
</evidence>
<evidence type="ECO:0008006" key="4">
    <source>
        <dbReference type="Google" id="ProtNLM"/>
    </source>
</evidence>